<evidence type="ECO:0000313" key="1">
    <source>
        <dbReference type="EMBL" id="RDB20027.1"/>
    </source>
</evidence>
<dbReference type="InParanoid" id="A0A369JHI8"/>
<dbReference type="OrthoDB" id="3064839at2759"/>
<dbReference type="AlphaFoldDB" id="A0A369JHI8"/>
<accession>A0A369JHI8</accession>
<dbReference type="EMBL" id="LUEZ02000071">
    <property type="protein sequence ID" value="RDB20027.1"/>
    <property type="molecule type" value="Genomic_DNA"/>
</dbReference>
<proteinExistence type="predicted"/>
<evidence type="ECO:0008006" key="3">
    <source>
        <dbReference type="Google" id="ProtNLM"/>
    </source>
</evidence>
<keyword evidence="2" id="KW-1185">Reference proteome</keyword>
<evidence type="ECO:0000313" key="2">
    <source>
        <dbReference type="Proteomes" id="UP000076154"/>
    </source>
</evidence>
<sequence>MLPMLSTFIPPEIQNTIIEQCQSDPSLLSLCSLVSKQWLACARCWIFAACQARLAVHCDEKQGTTRLITLLLTPGSTLAPYIQNVIVEGPNLHHRATSGFDLQAEYELLNTLIIDYLSRMQGIRIIQLSAFPWDHLLPQAQAVISSLPCVTSIILKDMTFRRVSDLWLLSRTRFSGLEALKLWRVTMEEHSFSTCNVGRMSIFPRLRFLDIVLDDKPCLLLSPSSAYINPEIIDTLCLGNVSMNDVALVNIFIMATGPALRHLALDIAQSATEAAISTIAVHPFPISLHQNTSLQTLEISTLLLHPLKRRRTSQWLYDMLSTVTSPKLTTLNLWFTTRPKWSPGMFDFPPLERCLLQLKDTDSGADDHLLLSALATVRLNFLHTYPWDEDDHTFLAEQLRAHLPILHERGMIDVLFR</sequence>
<comment type="caution">
    <text evidence="1">The sequence shown here is derived from an EMBL/GenBank/DDBJ whole genome shotgun (WGS) entry which is preliminary data.</text>
</comment>
<protein>
    <recommendedName>
        <fullName evidence="3">F-box domain-containing protein</fullName>
    </recommendedName>
</protein>
<name>A0A369JHI8_HYPMA</name>
<dbReference type="Proteomes" id="UP000076154">
    <property type="component" value="Unassembled WGS sequence"/>
</dbReference>
<organism evidence="1 2">
    <name type="scientific">Hypsizygus marmoreus</name>
    <name type="common">White beech mushroom</name>
    <name type="synonym">Agaricus marmoreus</name>
    <dbReference type="NCBI Taxonomy" id="39966"/>
    <lineage>
        <taxon>Eukaryota</taxon>
        <taxon>Fungi</taxon>
        <taxon>Dikarya</taxon>
        <taxon>Basidiomycota</taxon>
        <taxon>Agaricomycotina</taxon>
        <taxon>Agaricomycetes</taxon>
        <taxon>Agaricomycetidae</taxon>
        <taxon>Agaricales</taxon>
        <taxon>Tricholomatineae</taxon>
        <taxon>Lyophyllaceae</taxon>
        <taxon>Hypsizygus</taxon>
    </lineage>
</organism>
<gene>
    <name evidence="1" type="ORF">Hypma_013114</name>
</gene>
<reference evidence="1" key="1">
    <citation type="submission" date="2018-04" db="EMBL/GenBank/DDBJ databases">
        <title>Whole genome sequencing of Hypsizygus marmoreus.</title>
        <authorList>
            <person name="Choi I.-G."/>
            <person name="Min B."/>
            <person name="Kim J.-G."/>
            <person name="Kim S."/>
            <person name="Oh Y.-L."/>
            <person name="Kong W.-S."/>
            <person name="Park H."/>
            <person name="Jeong J."/>
            <person name="Song E.-S."/>
        </authorList>
    </citation>
    <scope>NUCLEOTIDE SEQUENCE [LARGE SCALE GENOMIC DNA]</scope>
    <source>
        <strain evidence="1">51987-8</strain>
    </source>
</reference>